<dbReference type="OrthoDB" id="269405at2759"/>
<dbReference type="Proteomes" id="UP000092993">
    <property type="component" value="Unassembled WGS sequence"/>
</dbReference>
<dbReference type="GO" id="GO:0005634">
    <property type="term" value="C:nucleus"/>
    <property type="evidence" value="ECO:0007669"/>
    <property type="project" value="UniProtKB-SubCell"/>
</dbReference>
<dbReference type="Pfam" id="PF00633">
    <property type="entry name" value="HHH"/>
    <property type="match status" value="1"/>
</dbReference>
<keyword evidence="6 8" id="KW-0326">Glycosidase</keyword>
<evidence type="ECO:0000256" key="4">
    <source>
        <dbReference type="ARBA" id="ARBA00023204"/>
    </source>
</evidence>
<dbReference type="InterPro" id="IPR011257">
    <property type="entry name" value="DNA_glycosylase"/>
</dbReference>
<keyword evidence="11" id="KW-0540">Nuclease</keyword>
<feature type="compositionally biased region" description="Basic residues" evidence="9">
    <location>
        <begin position="749"/>
        <end position="760"/>
    </location>
</feature>
<keyword evidence="8" id="KW-0496">Mitochondrion</keyword>
<keyword evidence="2 8" id="KW-0227">DNA damage</keyword>
<dbReference type="InterPro" id="IPR004036">
    <property type="entry name" value="Endonuclease-III-like_CS2"/>
</dbReference>
<feature type="region of interest" description="Disordered" evidence="9">
    <location>
        <begin position="1009"/>
        <end position="1038"/>
    </location>
</feature>
<dbReference type="InterPro" id="IPR023170">
    <property type="entry name" value="HhH_base_excis_C"/>
</dbReference>
<accession>A0A1C7MG62</accession>
<keyword evidence="12" id="KW-1185">Reference proteome</keyword>
<feature type="region of interest" description="Disordered" evidence="9">
    <location>
        <begin position="706"/>
        <end position="766"/>
    </location>
</feature>
<comment type="caution">
    <text evidence="8">Lacks conserved residue(s) required for the propagation of feature annotation.</text>
</comment>
<dbReference type="GO" id="GO:0005739">
    <property type="term" value="C:mitochondrion"/>
    <property type="evidence" value="ECO:0007669"/>
    <property type="project" value="UniProtKB-SubCell"/>
</dbReference>
<proteinExistence type="inferred from homology"/>
<dbReference type="STRING" id="5627.A0A1C7MG62"/>
<protein>
    <recommendedName>
        <fullName evidence="8">Endonuclease III homolog</fullName>
        <ecNumber evidence="8">3.2.2.-</ecNumber>
        <ecNumber evidence="8">4.2.99.18</ecNumber>
    </recommendedName>
    <alternativeName>
        <fullName evidence="8">Bifunctional DNA N-glycosylase/DNA-(apurinic or apyrimidinic site) lyase</fullName>
        <shortName evidence="8">DNA glycosylase/AP lyase</shortName>
    </alternativeName>
</protein>
<keyword evidence="4 8" id="KW-0234">DNA repair</keyword>
<comment type="function">
    <text evidence="8">Bifunctional DNA N-glycosylase with associated apurinic/apyrimidinic (AP) lyase function that catalyzes the first step in base excision repair (BER), the primary repair pathway for the repair of oxidative DNA damage. The DNA N-glycosylase activity releases the damaged DNA base from DNA by cleaving the N-glycosidic bond, leaving an AP site. The AP lyase activity cleaves the phosphodiester bond 3' to the AP site by a beta-elimination. Primarily recognizes and repairs oxidative base damage of pyrimidines.</text>
</comment>
<reference evidence="11 12" key="1">
    <citation type="submission" date="2016-03" db="EMBL/GenBank/DDBJ databases">
        <title>Whole genome sequencing of Grifola frondosa 9006-11.</title>
        <authorList>
            <person name="Min B."/>
            <person name="Park H."/>
            <person name="Kim J.-G."/>
            <person name="Cho H."/>
            <person name="Oh Y.-L."/>
            <person name="Kong W.-S."/>
            <person name="Choi I.-G."/>
        </authorList>
    </citation>
    <scope>NUCLEOTIDE SEQUENCE [LARGE SCALE GENOMIC DNA]</scope>
    <source>
        <strain evidence="11 12">9006-11</strain>
    </source>
</reference>
<dbReference type="InterPro" id="IPR030841">
    <property type="entry name" value="NTH1"/>
</dbReference>
<comment type="catalytic activity">
    <reaction evidence="7 8">
        <text>2'-deoxyribonucleotide-(2'-deoxyribose 5'-phosphate)-2'-deoxyribonucleotide-DNA = a 3'-end 2'-deoxyribonucleotide-(2,3-dehydro-2,3-deoxyribose 5'-phosphate)-DNA + a 5'-end 5'-phospho-2'-deoxyribonucleoside-DNA + H(+)</text>
        <dbReference type="Rhea" id="RHEA:66592"/>
        <dbReference type="Rhea" id="RHEA-COMP:13180"/>
        <dbReference type="Rhea" id="RHEA-COMP:16897"/>
        <dbReference type="Rhea" id="RHEA-COMP:17067"/>
        <dbReference type="ChEBI" id="CHEBI:15378"/>
        <dbReference type="ChEBI" id="CHEBI:136412"/>
        <dbReference type="ChEBI" id="CHEBI:157695"/>
        <dbReference type="ChEBI" id="CHEBI:167181"/>
        <dbReference type="EC" id="4.2.99.18"/>
    </reaction>
</comment>
<dbReference type="EC" id="4.2.99.18" evidence="8"/>
<dbReference type="Pfam" id="PF25789">
    <property type="entry name" value="TPR_NAA35"/>
    <property type="match status" value="1"/>
</dbReference>
<dbReference type="SMART" id="SM00478">
    <property type="entry name" value="ENDO3c"/>
    <property type="match status" value="1"/>
</dbReference>
<dbReference type="InterPro" id="IPR000445">
    <property type="entry name" value="HhH_motif"/>
</dbReference>
<dbReference type="InterPro" id="IPR003265">
    <property type="entry name" value="HhH-GPD_domain"/>
</dbReference>
<dbReference type="InterPro" id="IPR057982">
    <property type="entry name" value="TPR_NAA35"/>
</dbReference>
<dbReference type="EMBL" id="LUGG01000004">
    <property type="protein sequence ID" value="OBZ75459.1"/>
    <property type="molecule type" value="Genomic_DNA"/>
</dbReference>
<evidence type="ECO:0000256" key="6">
    <source>
        <dbReference type="ARBA" id="ARBA00023295"/>
    </source>
</evidence>
<evidence type="ECO:0000256" key="5">
    <source>
        <dbReference type="ARBA" id="ARBA00023239"/>
    </source>
</evidence>
<keyword evidence="5 8" id="KW-0456">Lyase</keyword>
<dbReference type="PANTHER" id="PTHR43286">
    <property type="entry name" value="ENDONUCLEASE III-LIKE PROTEIN 1"/>
    <property type="match status" value="1"/>
</dbReference>
<evidence type="ECO:0000256" key="8">
    <source>
        <dbReference type="HAMAP-Rule" id="MF_03183"/>
    </source>
</evidence>
<feature type="domain" description="HhH-GPD" evidence="10">
    <location>
        <begin position="810"/>
        <end position="961"/>
    </location>
</feature>
<dbReference type="HAMAP" id="MF_03183">
    <property type="entry name" value="Endonuclease_III_Nth"/>
    <property type="match status" value="1"/>
</dbReference>
<keyword evidence="11" id="KW-0255">Endonuclease</keyword>
<dbReference type="PROSITE" id="PS01155">
    <property type="entry name" value="ENDONUCLEASE_III_2"/>
    <property type="match status" value="1"/>
</dbReference>
<comment type="caution">
    <text evidence="11">The sequence shown here is derived from an EMBL/GenBank/DDBJ whole genome shotgun (WGS) entry which is preliminary data.</text>
</comment>
<keyword evidence="3 8" id="KW-0378">Hydrolase</keyword>
<dbReference type="GO" id="GO:0003677">
    <property type="term" value="F:DNA binding"/>
    <property type="evidence" value="ECO:0007669"/>
    <property type="project" value="UniProtKB-UniRule"/>
</dbReference>
<dbReference type="Pfam" id="PF00730">
    <property type="entry name" value="HhH-GPD"/>
    <property type="match status" value="1"/>
</dbReference>
<comment type="subcellular location">
    <subcellularLocation>
        <location evidence="8">Nucleus</location>
    </subcellularLocation>
    <subcellularLocation>
        <location evidence="8">Mitochondrion</location>
    </subcellularLocation>
</comment>
<dbReference type="InterPro" id="IPR057983">
    <property type="entry name" value="NAA35-like_N"/>
</dbReference>
<name>A0A1C7MG62_GRIFR</name>
<sequence length="1038" mass="117536">MEPGSVILPEGFTLMDAMSAFEIGEPRMDSGMILDEQRRPPFYPLAPLLPSEVCWILDRSIACEMEWHSGNTLSQSVYTLLYVHHLSDINPDFIPPEYSFSGDTLRPQELITTVLRAAVLGLLKCCDLTWRELSKGRVHDCEDWQGEKCEVSLLEGINVEHILHRLDVAWGWVHDSWLPRRDIDALCDRIMLRKILLQLFRLNLSEKLNDLRPLVATGREILRRIRASMLAAPVPNSPASLAFDPYITRRLHNFMPIRICDLPDQKHTWDALENLFNGWEELSHRLDIRCLSAWEIGGSLHIWANRKPHVAFLRSLTQSAFFDKQTILGNLPTTWLVERFFYETLGIDYATFLHITQSCAASAALIVPHIRSCWYNPPRRRRYLMKSIVQWHSLFDALLNLTEELVPYDMQSSDIIASLPSVPTLWRLSATREVILSGFQQELYAPEERPIAYWYLARTIEAHLSCIDELLPCIGRDSPVADELAVQFKFLTALQYMSTAMCAITSSYLTSSWTRMSLNFLRRYKWAFSPEYDDLTPAEPMPDLFTFRNHIQQLLQDEDFSPSSSFRTARDILLELAGSDKCEGWAGRWTSDRRQFFRTLAAASERLIAAPASVRDITTFRINDLEWDPNILRSSRACSISISHHHPVYLSDVSNSDVFNEKECLCISGLDSTSKRVPRVRYPLRIRRYSQFRFALRRSKRLKVSSDADASSSIKEEESAPSTTLKTKRQSKARAVTIESLASTPTTAKVKRIPSPRKAKPIPTALDVPHPAPARWCEAYDAIREMRARTPAPVDTMGCEQAQLKEKDPKASSIAAYMQMHPKLREAVGGCLSVDAVLRANDDTISDAICKVGFWRRKTQYIKQTAQRLRDDFGSDVPKTVDELCSLPGVGPKMAFLALQVAWKLNVGIGVDVHVHRITNRLGWHTPPTKTPEQTRLNLQSWLPIELHPEINLLLVGFGQTICTPVRPRCDVCDLSAGLCPSAREISKSTGKRVLALARKSGPKVEIALELDEDSATASTDPAISEKPSEDTATSGVE</sequence>
<dbReference type="GO" id="GO:0000703">
    <property type="term" value="F:oxidized pyrimidine nucleobase lesion DNA N-glycosylase activity"/>
    <property type="evidence" value="ECO:0007669"/>
    <property type="project" value="UniProtKB-UniRule"/>
</dbReference>
<dbReference type="CDD" id="cd00056">
    <property type="entry name" value="ENDO3c"/>
    <property type="match status" value="1"/>
</dbReference>
<dbReference type="GO" id="GO:0006285">
    <property type="term" value="P:base-excision repair, AP site formation"/>
    <property type="evidence" value="ECO:0007669"/>
    <property type="project" value="UniProtKB-UniRule"/>
</dbReference>
<evidence type="ECO:0000256" key="2">
    <source>
        <dbReference type="ARBA" id="ARBA00022763"/>
    </source>
</evidence>
<evidence type="ECO:0000256" key="3">
    <source>
        <dbReference type="ARBA" id="ARBA00022801"/>
    </source>
</evidence>
<dbReference type="AlphaFoldDB" id="A0A1C7MG62"/>
<dbReference type="EC" id="3.2.2.-" evidence="8"/>
<dbReference type="Gene3D" id="1.10.340.30">
    <property type="entry name" value="Hypothetical protein, domain 2"/>
    <property type="match status" value="1"/>
</dbReference>
<dbReference type="GO" id="GO:0031417">
    <property type="term" value="C:NatC complex"/>
    <property type="evidence" value="ECO:0007669"/>
    <property type="project" value="InterPro"/>
</dbReference>
<gene>
    <name evidence="11" type="primary">NTHL1_0</name>
    <name evidence="8" type="synonym">NTH1</name>
    <name evidence="11" type="ORF">A0H81_04925</name>
</gene>
<dbReference type="SUPFAM" id="SSF48150">
    <property type="entry name" value="DNA-glycosylase"/>
    <property type="match status" value="1"/>
</dbReference>
<evidence type="ECO:0000256" key="9">
    <source>
        <dbReference type="SAM" id="MobiDB-lite"/>
    </source>
</evidence>
<keyword evidence="8" id="KW-0539">Nucleus</keyword>
<organism evidence="11 12">
    <name type="scientific">Grifola frondosa</name>
    <name type="common">Maitake</name>
    <name type="synonym">Polyporus frondosus</name>
    <dbReference type="NCBI Taxonomy" id="5627"/>
    <lineage>
        <taxon>Eukaryota</taxon>
        <taxon>Fungi</taxon>
        <taxon>Dikarya</taxon>
        <taxon>Basidiomycota</taxon>
        <taxon>Agaricomycotina</taxon>
        <taxon>Agaricomycetes</taxon>
        <taxon>Polyporales</taxon>
        <taxon>Grifolaceae</taxon>
        <taxon>Grifola</taxon>
    </lineage>
</organism>
<evidence type="ECO:0000313" key="11">
    <source>
        <dbReference type="EMBL" id="OBZ75459.1"/>
    </source>
</evidence>
<evidence type="ECO:0000313" key="12">
    <source>
        <dbReference type="Proteomes" id="UP000092993"/>
    </source>
</evidence>
<dbReference type="Pfam" id="PF04112">
    <property type="entry name" value="Mak10"/>
    <property type="match status" value="1"/>
</dbReference>
<evidence type="ECO:0000259" key="10">
    <source>
        <dbReference type="SMART" id="SM00478"/>
    </source>
</evidence>
<dbReference type="Gene3D" id="1.10.1670.10">
    <property type="entry name" value="Helix-hairpin-Helix base-excision DNA repair enzymes (C-terminal)"/>
    <property type="match status" value="1"/>
</dbReference>
<dbReference type="PANTHER" id="PTHR43286:SF1">
    <property type="entry name" value="ENDONUCLEASE III-LIKE PROTEIN 1"/>
    <property type="match status" value="1"/>
</dbReference>
<evidence type="ECO:0000256" key="7">
    <source>
        <dbReference type="ARBA" id="ARBA00044632"/>
    </source>
</evidence>
<dbReference type="GO" id="GO:0006289">
    <property type="term" value="P:nucleotide-excision repair"/>
    <property type="evidence" value="ECO:0007669"/>
    <property type="project" value="TreeGrafter"/>
</dbReference>
<evidence type="ECO:0000256" key="1">
    <source>
        <dbReference type="ARBA" id="ARBA00008343"/>
    </source>
</evidence>
<dbReference type="GO" id="GO:0140078">
    <property type="term" value="F:class I DNA-(apurinic or apyrimidinic site) endonuclease activity"/>
    <property type="evidence" value="ECO:0007669"/>
    <property type="project" value="UniProtKB-EC"/>
</dbReference>
<comment type="similarity">
    <text evidence="1 8">Belongs to the Nth/MutY family.</text>
</comment>